<keyword evidence="1" id="KW-0732">Signal</keyword>
<feature type="chain" id="PRO_5026918362" description="ABM domain-containing protein" evidence="1">
    <location>
        <begin position="28"/>
        <end position="236"/>
    </location>
</feature>
<organism evidence="2 3">
    <name type="scientific">Gloeocapsopsis dulcis AAB1 = 1H9</name>
    <dbReference type="NCBI Taxonomy" id="1433147"/>
    <lineage>
        <taxon>Bacteria</taxon>
        <taxon>Bacillati</taxon>
        <taxon>Cyanobacteriota</taxon>
        <taxon>Cyanophyceae</taxon>
        <taxon>Oscillatoriophycideae</taxon>
        <taxon>Chroococcales</taxon>
        <taxon>Chroococcaceae</taxon>
        <taxon>Gloeocapsopsis</taxon>
        <taxon>Gloeocapsopsis dulcis</taxon>
    </lineage>
</organism>
<dbReference type="EMBL" id="NAPY01000005">
    <property type="protein sequence ID" value="MUL35762.1"/>
    <property type="molecule type" value="Genomic_DNA"/>
</dbReference>
<evidence type="ECO:0008006" key="4">
    <source>
        <dbReference type="Google" id="ProtNLM"/>
    </source>
</evidence>
<dbReference type="Proteomes" id="UP000441797">
    <property type="component" value="Unassembled WGS sequence"/>
</dbReference>
<reference evidence="2 3" key="1">
    <citation type="journal article" date="2019" name="Front. Microbiol.">
        <title>Genomic Features for Desiccation Tolerance and Sugar Biosynthesis in the Extremophile Gloeocapsopsis sp. UTEX B3054.</title>
        <authorList>
            <person name="Urrejola C."/>
            <person name="Alcorta J."/>
            <person name="Salas L."/>
            <person name="Vasquez M."/>
            <person name="Polz M.F."/>
            <person name="Vicuna R."/>
            <person name="Diez B."/>
        </authorList>
    </citation>
    <scope>NUCLEOTIDE SEQUENCE [LARGE SCALE GENOMIC DNA]</scope>
    <source>
        <strain evidence="2 3">1H9</strain>
    </source>
</reference>
<feature type="signal peptide" evidence="1">
    <location>
        <begin position="1"/>
        <end position="27"/>
    </location>
</feature>
<comment type="caution">
    <text evidence="2">The sequence shown here is derived from an EMBL/GenBank/DDBJ whole genome shotgun (WGS) entry which is preliminary data.</text>
</comment>
<gene>
    <name evidence="2" type="ORF">BWI75_05205</name>
</gene>
<dbReference type="InterPro" id="IPR011008">
    <property type="entry name" value="Dimeric_a/b-barrel"/>
</dbReference>
<evidence type="ECO:0000313" key="2">
    <source>
        <dbReference type="EMBL" id="MUL35762.1"/>
    </source>
</evidence>
<evidence type="ECO:0000313" key="3">
    <source>
        <dbReference type="Proteomes" id="UP000441797"/>
    </source>
</evidence>
<dbReference type="Gene3D" id="3.30.70.100">
    <property type="match status" value="2"/>
</dbReference>
<proteinExistence type="predicted"/>
<sequence>MRKFNLIAAIALLILGVLTGMPNVAQAETGISLDTTNEVVNVVTVYATTSNQAKVLSQVSQAEPTFSKTPGFQDSAILKAQDGTQVIALSQWQGKDLSSFQSYAKEHVLNISTDQTPQTFACKVQHTETRTTSPSFSQGDVIMFSQFKMKPGKDQSELATIVTQEMPSVLQMIPGLQWAAMCPSTDESTIALLARWNSREDFESLGQQPGFDQETNYWQTYADNEHGLYDVVKIIR</sequence>
<name>A0A6N8FT73_9CHRO</name>
<protein>
    <recommendedName>
        <fullName evidence="4">ABM domain-containing protein</fullName>
    </recommendedName>
</protein>
<accession>A0A6N8FT73</accession>
<keyword evidence="3" id="KW-1185">Reference proteome</keyword>
<evidence type="ECO:0000256" key="1">
    <source>
        <dbReference type="SAM" id="SignalP"/>
    </source>
</evidence>
<dbReference type="SUPFAM" id="SSF54909">
    <property type="entry name" value="Dimeric alpha+beta barrel"/>
    <property type="match status" value="2"/>
</dbReference>
<dbReference type="AlphaFoldDB" id="A0A6N8FT73"/>